<evidence type="ECO:0000313" key="1">
    <source>
        <dbReference type="EMBL" id="OCK87487.1"/>
    </source>
</evidence>
<gene>
    <name evidence="1" type="ORF">K441DRAFT_353861</name>
</gene>
<sequence>MFTNIVALLRATDNDIHFNLGRNLLYHLVTGETVCYTKRLGGHWALMHREPTNSLKSTKLVFSTFKRYQPTSAPDPPISALVATTATSPNTISISSPKLLNVSQPAARARTC</sequence>
<keyword evidence="2" id="KW-1185">Reference proteome</keyword>
<accession>A0ACC8EN31</accession>
<protein>
    <submittedName>
        <fullName evidence="1">Uncharacterized protein</fullName>
    </submittedName>
</protein>
<reference evidence="1 2" key="1">
    <citation type="journal article" date="2016" name="Nat. Commun.">
        <title>Ectomycorrhizal ecology is imprinted in the genome of the dominant symbiotic fungus Cenococcum geophilum.</title>
        <authorList>
            <consortium name="DOE Joint Genome Institute"/>
            <person name="Peter M."/>
            <person name="Kohler A."/>
            <person name="Ohm R.A."/>
            <person name="Kuo A."/>
            <person name="Krutzmann J."/>
            <person name="Morin E."/>
            <person name="Arend M."/>
            <person name="Barry K.W."/>
            <person name="Binder M."/>
            <person name="Choi C."/>
            <person name="Clum A."/>
            <person name="Copeland A."/>
            <person name="Grisel N."/>
            <person name="Haridas S."/>
            <person name="Kipfer T."/>
            <person name="LaButti K."/>
            <person name="Lindquist E."/>
            <person name="Lipzen A."/>
            <person name="Maire R."/>
            <person name="Meier B."/>
            <person name="Mihaltcheva S."/>
            <person name="Molinier V."/>
            <person name="Murat C."/>
            <person name="Poggeler S."/>
            <person name="Quandt C.A."/>
            <person name="Sperisen C."/>
            <person name="Tritt A."/>
            <person name="Tisserant E."/>
            <person name="Crous P.W."/>
            <person name="Henrissat B."/>
            <person name="Nehls U."/>
            <person name="Egli S."/>
            <person name="Spatafora J.W."/>
            <person name="Grigoriev I.V."/>
            <person name="Martin F.M."/>
        </authorList>
    </citation>
    <scope>NUCLEOTIDE SEQUENCE [LARGE SCALE GENOMIC DNA]</scope>
    <source>
        <strain evidence="1 2">1.58</strain>
    </source>
</reference>
<organism evidence="1 2">
    <name type="scientific">Cenococcum geophilum 1.58</name>
    <dbReference type="NCBI Taxonomy" id="794803"/>
    <lineage>
        <taxon>Eukaryota</taxon>
        <taxon>Fungi</taxon>
        <taxon>Dikarya</taxon>
        <taxon>Ascomycota</taxon>
        <taxon>Pezizomycotina</taxon>
        <taxon>Dothideomycetes</taxon>
        <taxon>Pleosporomycetidae</taxon>
        <taxon>Gloniales</taxon>
        <taxon>Gloniaceae</taxon>
        <taxon>Cenococcum</taxon>
    </lineage>
</organism>
<dbReference type="Proteomes" id="UP000250078">
    <property type="component" value="Unassembled WGS sequence"/>
</dbReference>
<dbReference type="EMBL" id="KV748260">
    <property type="protein sequence ID" value="OCK87487.1"/>
    <property type="molecule type" value="Genomic_DNA"/>
</dbReference>
<proteinExistence type="predicted"/>
<evidence type="ECO:0000313" key="2">
    <source>
        <dbReference type="Proteomes" id="UP000250078"/>
    </source>
</evidence>
<name>A0ACC8EN31_9PEZI</name>